<evidence type="ECO:0000313" key="2">
    <source>
        <dbReference type="EMBL" id="CAG9773355.1"/>
    </source>
</evidence>
<proteinExistence type="predicted"/>
<feature type="compositionally biased region" description="Polar residues" evidence="1">
    <location>
        <begin position="71"/>
        <end position="92"/>
    </location>
</feature>
<gene>
    <name evidence="2" type="ORF">CEUTPL_LOCUS13746</name>
</gene>
<reference evidence="2" key="1">
    <citation type="submission" date="2022-01" db="EMBL/GenBank/DDBJ databases">
        <authorList>
            <person name="King R."/>
        </authorList>
    </citation>
    <scope>NUCLEOTIDE SEQUENCE</scope>
</reference>
<dbReference type="SUPFAM" id="SSF57924">
    <property type="entry name" value="Inhibitor of apoptosis (IAP) repeat"/>
    <property type="match status" value="1"/>
</dbReference>
<dbReference type="SMART" id="SM00238">
    <property type="entry name" value="BIR"/>
    <property type="match status" value="1"/>
</dbReference>
<dbReference type="Gene3D" id="1.10.1170.10">
    <property type="entry name" value="Inhibitor Of Apoptosis Protein (2mihbC-IAP-1), Chain A"/>
    <property type="match status" value="1"/>
</dbReference>
<feature type="region of interest" description="Disordered" evidence="1">
    <location>
        <begin position="70"/>
        <end position="107"/>
    </location>
</feature>
<dbReference type="Pfam" id="PF00653">
    <property type="entry name" value="BIR"/>
    <property type="match status" value="1"/>
</dbReference>
<dbReference type="GO" id="GO:0051726">
    <property type="term" value="P:regulation of cell cycle"/>
    <property type="evidence" value="ECO:0007669"/>
    <property type="project" value="TreeGrafter"/>
</dbReference>
<dbReference type="InterPro" id="IPR001370">
    <property type="entry name" value="BIR_rpt"/>
</dbReference>
<protein>
    <recommendedName>
        <fullName evidence="4">Inhibitor of apoptosis 1</fullName>
    </recommendedName>
</protein>
<organism evidence="2 3">
    <name type="scientific">Ceutorhynchus assimilis</name>
    <name type="common">cabbage seed weevil</name>
    <dbReference type="NCBI Taxonomy" id="467358"/>
    <lineage>
        <taxon>Eukaryota</taxon>
        <taxon>Metazoa</taxon>
        <taxon>Ecdysozoa</taxon>
        <taxon>Arthropoda</taxon>
        <taxon>Hexapoda</taxon>
        <taxon>Insecta</taxon>
        <taxon>Pterygota</taxon>
        <taxon>Neoptera</taxon>
        <taxon>Endopterygota</taxon>
        <taxon>Coleoptera</taxon>
        <taxon>Polyphaga</taxon>
        <taxon>Cucujiformia</taxon>
        <taxon>Curculionidae</taxon>
        <taxon>Ceutorhynchinae</taxon>
        <taxon>Ceutorhynchus</taxon>
    </lineage>
</organism>
<dbReference type="OrthoDB" id="5855668at2759"/>
<dbReference type="Proteomes" id="UP001152799">
    <property type="component" value="Chromosome 9"/>
</dbReference>
<dbReference type="CDD" id="cd00022">
    <property type="entry name" value="BIR"/>
    <property type="match status" value="1"/>
</dbReference>
<dbReference type="GO" id="GO:0005634">
    <property type="term" value="C:nucleus"/>
    <property type="evidence" value="ECO:0007669"/>
    <property type="project" value="TreeGrafter"/>
</dbReference>
<name>A0A9N9N349_9CUCU</name>
<dbReference type="InterPro" id="IPR050784">
    <property type="entry name" value="IAP"/>
</dbReference>
<dbReference type="PANTHER" id="PTHR10044">
    <property type="entry name" value="INHIBITOR OF APOPTOSIS"/>
    <property type="match status" value="1"/>
</dbReference>
<dbReference type="PROSITE" id="PS50143">
    <property type="entry name" value="BIR_REPEAT_2"/>
    <property type="match status" value="1"/>
</dbReference>
<evidence type="ECO:0008006" key="4">
    <source>
        <dbReference type="Google" id="ProtNLM"/>
    </source>
</evidence>
<evidence type="ECO:0000313" key="3">
    <source>
        <dbReference type="Proteomes" id="UP001152799"/>
    </source>
</evidence>
<dbReference type="PANTHER" id="PTHR10044:SF139">
    <property type="entry name" value="DEATH-ASSOCIATED INHIBITOR OF APOPTOSIS 2"/>
    <property type="match status" value="1"/>
</dbReference>
<dbReference type="EMBL" id="OU892285">
    <property type="protein sequence ID" value="CAG9773355.1"/>
    <property type="molecule type" value="Genomic_DNA"/>
</dbReference>
<dbReference type="AlphaFoldDB" id="A0A9N9N349"/>
<feature type="region of interest" description="Disordered" evidence="1">
    <location>
        <begin position="35"/>
        <end position="57"/>
    </location>
</feature>
<evidence type="ECO:0000256" key="1">
    <source>
        <dbReference type="SAM" id="MobiDB-lite"/>
    </source>
</evidence>
<accession>A0A9N9N349</accession>
<sequence>MSDVETRGFWYFNFPETSPPVRVYNVPLGTSLTLSSDNSPLQILQSPPENSDNDAMQTLQSPPVRVYNVPLETSPTLSSDNDPLQILQSPPESSDDDSSSGVSSDQQLRKLDIEESDNFAPTPAIKYYSLEGIRLKSFALWPMLLKELIDPMVLCGFFYTGTGDRVQCFFCGIAVDRWVADDDIWGEHLKYSPQC</sequence>
<keyword evidence="3" id="KW-1185">Reference proteome</keyword>
<dbReference type="GO" id="GO:0005737">
    <property type="term" value="C:cytoplasm"/>
    <property type="evidence" value="ECO:0007669"/>
    <property type="project" value="TreeGrafter"/>
</dbReference>